<accession>A0A495ITH0</accession>
<dbReference type="AlphaFoldDB" id="A0A495ITH0"/>
<sequence length="555" mass="61108">MMDRMESSSKNRDEARARAAETRKRQSRHIILEMAEGLVEAGEFSVTMKDFARRAGVSVNTVKRQFASMEEVFAAVADERAAAGRAVPRRLQTGKGYAAARDSREYVTNQVRVLRSLADVNISQSVEATRSIYADCVATHPEENYLLATTCCYLSYRLLQLPKDPSTTLEARQVAERGLEHLDADRSRHYALGAQLARIAADAARRLAQAASDAVGPEPDELLYLRATRDVVAHLHAVAENKRKESVYEKKLNQPLTAAAAEYHRARAQALIQDDVPAEIDAALAMARTLVDSANAGKTLPPRILIPFVTRLCGTQLAYRQILQDNGDDEELTELRDRLLDNLRAQDSTEAATASRGLATMITLVDRNSGDITSASALHLPDLILLTGYGVVGQVLLADFLRDIADVNDSRPADIGALYPTTALFNVTPSDLRPAAMEYYRTAQRFALVVGSAAVLASRARQARQEMIERLEPEDSEQPKPWAVLHQGKLNTALVNQLSLGMVTGRRPTASEASEMLRELEPFLDTLRTVAGIRAATVEKIQPTEDVYLTSLRFD</sequence>
<evidence type="ECO:0000313" key="6">
    <source>
        <dbReference type="Proteomes" id="UP000274762"/>
    </source>
</evidence>
<dbReference type="Proteomes" id="UP000274762">
    <property type="component" value="Unassembled WGS sequence"/>
</dbReference>
<proteinExistence type="predicted"/>
<dbReference type="PROSITE" id="PS50977">
    <property type="entry name" value="HTH_TETR_2"/>
    <property type="match status" value="1"/>
</dbReference>
<dbReference type="Gene3D" id="1.10.357.10">
    <property type="entry name" value="Tetracycline Repressor, domain 2"/>
    <property type="match status" value="1"/>
</dbReference>
<gene>
    <name evidence="5" type="ORF">DFJ75_4976</name>
</gene>
<dbReference type="InterPro" id="IPR001647">
    <property type="entry name" value="HTH_TetR"/>
</dbReference>
<dbReference type="GO" id="GO:0003677">
    <property type="term" value="F:DNA binding"/>
    <property type="evidence" value="ECO:0007669"/>
    <property type="project" value="UniProtKB-UniRule"/>
</dbReference>
<comment type="caution">
    <text evidence="5">The sequence shown here is derived from an EMBL/GenBank/DDBJ whole genome shotgun (WGS) entry which is preliminary data.</text>
</comment>
<feature type="DNA-binding region" description="H-T-H motif" evidence="2">
    <location>
        <begin position="47"/>
        <end position="66"/>
    </location>
</feature>
<feature type="region of interest" description="Disordered" evidence="3">
    <location>
        <begin position="1"/>
        <end position="25"/>
    </location>
</feature>
<dbReference type="SUPFAM" id="SSF46689">
    <property type="entry name" value="Homeodomain-like"/>
    <property type="match status" value="1"/>
</dbReference>
<name>A0A495ITH0_WILMA</name>
<feature type="compositionally biased region" description="Basic and acidic residues" evidence="3">
    <location>
        <begin position="1"/>
        <end position="24"/>
    </location>
</feature>
<evidence type="ECO:0000256" key="3">
    <source>
        <dbReference type="SAM" id="MobiDB-lite"/>
    </source>
</evidence>
<keyword evidence="1 2" id="KW-0238">DNA-binding</keyword>
<dbReference type="EMBL" id="RBKV01000002">
    <property type="protein sequence ID" value="RKR79833.1"/>
    <property type="molecule type" value="Genomic_DNA"/>
</dbReference>
<evidence type="ECO:0000256" key="1">
    <source>
        <dbReference type="ARBA" id="ARBA00023125"/>
    </source>
</evidence>
<dbReference type="InterPro" id="IPR009057">
    <property type="entry name" value="Homeodomain-like_sf"/>
</dbReference>
<protein>
    <submittedName>
        <fullName evidence="5">TetR family transcriptional regulator</fullName>
    </submittedName>
</protein>
<evidence type="ECO:0000259" key="4">
    <source>
        <dbReference type="PROSITE" id="PS50977"/>
    </source>
</evidence>
<evidence type="ECO:0000256" key="2">
    <source>
        <dbReference type="PROSITE-ProRule" id="PRU00335"/>
    </source>
</evidence>
<organism evidence="5 6">
    <name type="scientific">Williamsia marianensis</name>
    <dbReference type="NCBI Taxonomy" id="85044"/>
    <lineage>
        <taxon>Bacteria</taxon>
        <taxon>Bacillati</taxon>
        <taxon>Actinomycetota</taxon>
        <taxon>Actinomycetes</taxon>
        <taxon>Mycobacteriales</taxon>
        <taxon>Nocardiaceae</taxon>
        <taxon>Williamsia</taxon>
    </lineage>
</organism>
<evidence type="ECO:0000313" key="5">
    <source>
        <dbReference type="EMBL" id="RKR79833.1"/>
    </source>
</evidence>
<feature type="domain" description="HTH tetR-type" evidence="4">
    <location>
        <begin position="24"/>
        <end position="84"/>
    </location>
</feature>
<dbReference type="Pfam" id="PF00440">
    <property type="entry name" value="TetR_N"/>
    <property type="match status" value="1"/>
</dbReference>
<reference evidence="5 6" key="1">
    <citation type="submission" date="2018-10" db="EMBL/GenBank/DDBJ databases">
        <title>Sequencing the genomes of 1000 actinobacteria strains.</title>
        <authorList>
            <person name="Klenk H.-P."/>
        </authorList>
    </citation>
    <scope>NUCLEOTIDE SEQUENCE [LARGE SCALE GENOMIC DNA]</scope>
    <source>
        <strain evidence="5 6">DSM 44343</strain>
    </source>
</reference>